<organism evidence="4 5">
    <name type="scientific">Cucumis melo var. makuwa</name>
    <name type="common">Oriental melon</name>
    <dbReference type="NCBI Taxonomy" id="1194695"/>
    <lineage>
        <taxon>Eukaryota</taxon>
        <taxon>Viridiplantae</taxon>
        <taxon>Streptophyta</taxon>
        <taxon>Embryophyta</taxon>
        <taxon>Tracheophyta</taxon>
        <taxon>Spermatophyta</taxon>
        <taxon>Magnoliopsida</taxon>
        <taxon>eudicotyledons</taxon>
        <taxon>Gunneridae</taxon>
        <taxon>Pentapetalae</taxon>
        <taxon>rosids</taxon>
        <taxon>fabids</taxon>
        <taxon>Cucurbitales</taxon>
        <taxon>Cucurbitaceae</taxon>
        <taxon>Benincaseae</taxon>
        <taxon>Cucumis</taxon>
    </lineage>
</organism>
<dbReference type="Pfam" id="PF00078">
    <property type="entry name" value="RVT_1"/>
    <property type="match status" value="1"/>
</dbReference>
<dbReference type="AlphaFoldDB" id="A0A5D3C315"/>
<dbReference type="PROSITE" id="PS50158">
    <property type="entry name" value="ZF_CCHC"/>
    <property type="match status" value="1"/>
</dbReference>
<dbReference type="Gene3D" id="3.30.70.270">
    <property type="match status" value="2"/>
</dbReference>
<dbReference type="GO" id="GO:0003676">
    <property type="term" value="F:nucleic acid binding"/>
    <property type="evidence" value="ECO:0007669"/>
    <property type="project" value="InterPro"/>
</dbReference>
<gene>
    <name evidence="4" type="ORF">E5676_scaffold287G00660</name>
</gene>
<dbReference type="GO" id="GO:0008270">
    <property type="term" value="F:zinc ion binding"/>
    <property type="evidence" value="ECO:0007669"/>
    <property type="project" value="UniProtKB-KW"/>
</dbReference>
<dbReference type="PANTHER" id="PTHR37984:SF5">
    <property type="entry name" value="PROTEIN NYNRIN-LIKE"/>
    <property type="match status" value="1"/>
</dbReference>
<evidence type="ECO:0000259" key="3">
    <source>
        <dbReference type="PROSITE" id="PS50158"/>
    </source>
</evidence>
<dbReference type="SUPFAM" id="SSF56672">
    <property type="entry name" value="DNA/RNA polymerases"/>
    <property type="match status" value="1"/>
</dbReference>
<dbReference type="Proteomes" id="UP000321947">
    <property type="component" value="Unassembled WGS sequence"/>
</dbReference>
<evidence type="ECO:0000313" key="4">
    <source>
        <dbReference type="EMBL" id="TYK06207.1"/>
    </source>
</evidence>
<evidence type="ECO:0000256" key="2">
    <source>
        <dbReference type="PROSITE-ProRule" id="PRU00047"/>
    </source>
</evidence>
<accession>A0A5D3C315</accession>
<dbReference type="InterPro" id="IPR043502">
    <property type="entry name" value="DNA/RNA_pol_sf"/>
</dbReference>
<keyword evidence="1" id="KW-0511">Multifunctional enzyme</keyword>
<evidence type="ECO:0000256" key="1">
    <source>
        <dbReference type="ARBA" id="ARBA00023268"/>
    </source>
</evidence>
<keyword evidence="2" id="KW-0479">Metal-binding</keyword>
<evidence type="ECO:0000313" key="5">
    <source>
        <dbReference type="Proteomes" id="UP000321947"/>
    </source>
</evidence>
<dbReference type="InterPro" id="IPR000477">
    <property type="entry name" value="RT_dom"/>
</dbReference>
<comment type="caution">
    <text evidence="4">The sequence shown here is derived from an EMBL/GenBank/DDBJ whole genome shotgun (WGS) entry which is preliminary data.</text>
</comment>
<protein>
    <submittedName>
        <fullName evidence="4">Pol protein</fullName>
    </submittedName>
</protein>
<sequence>MSSLSKRSFAARQERFHELYVQLYMGDRGGRGRGAGRVQPVAQATNPATPVTDANLVAMESVEDPTKAQMWLSSVETIFRYMKCLDNQKITWEQFKKSFYAKFCSASLRKRVDLRTTKGRLSSRLYSAAEELEIRTCFKCRQEGHTVDRCSMRLTGVAQNQGAGAPQQGKIFATNKSEAKKAVTVMTGMDWLVANSASIDCSHREVVFNPSTGTSFKFKGSRNSSITQSDLSYEKLLGLSPHREIDFAIELEPGTISISKAPYRMPSRVERAEARVLSKIDLRLGYHQLRIKDSDIPKTTFRSRYGHCEFIVMSFGLTNAPVVFMDLMNIVFKDFIDTFVIIFIDDILVHSKTEAEHEEHLRHVVSKDGVSMDPAKIEVVTSWPRPSTVSEVRSFLDLTSYYRCKACENSFQNLKQKLVTAPVLTVPDGSWSFVIYTDASKKGLGCVLMQQGKLVAYASRHLKSNEQNYPTHDLELIAVVFALKIWRHYLYGKANVVDDALNRKVSRLVALITEQAPLHRDLERVEIVVSIGLPRTLKCFIVIWVVVDRITKSTHFIPRKSTYTTKMPVSLPSSRRNFRLPWV</sequence>
<dbReference type="EMBL" id="SSTD01013634">
    <property type="protein sequence ID" value="TYK06207.1"/>
    <property type="molecule type" value="Genomic_DNA"/>
</dbReference>
<dbReference type="Gene3D" id="3.10.20.370">
    <property type="match status" value="1"/>
</dbReference>
<dbReference type="GO" id="GO:0003824">
    <property type="term" value="F:catalytic activity"/>
    <property type="evidence" value="ECO:0007669"/>
    <property type="project" value="UniProtKB-KW"/>
</dbReference>
<keyword evidence="2" id="KW-0862">Zinc</keyword>
<dbReference type="InterPro" id="IPR041577">
    <property type="entry name" value="RT_RNaseH_2"/>
</dbReference>
<reference evidence="4 5" key="1">
    <citation type="submission" date="2019-08" db="EMBL/GenBank/DDBJ databases">
        <title>Draft genome sequences of two oriental melons (Cucumis melo L. var makuwa).</title>
        <authorList>
            <person name="Kwon S.-Y."/>
        </authorList>
    </citation>
    <scope>NUCLEOTIDE SEQUENCE [LARGE SCALE GENOMIC DNA]</scope>
    <source>
        <strain evidence="5">cv. Chang Bougi</strain>
        <tissue evidence="4">Leaf</tissue>
    </source>
</reference>
<dbReference type="InterPro" id="IPR050951">
    <property type="entry name" value="Retrovirus_Pol_polyprotein"/>
</dbReference>
<dbReference type="Pfam" id="PF17919">
    <property type="entry name" value="RT_RNaseH_2"/>
    <property type="match status" value="1"/>
</dbReference>
<dbReference type="FunFam" id="3.10.20.370:FF:000001">
    <property type="entry name" value="Retrovirus-related Pol polyprotein from transposon 17.6-like protein"/>
    <property type="match status" value="1"/>
</dbReference>
<proteinExistence type="predicted"/>
<dbReference type="InterPro" id="IPR001878">
    <property type="entry name" value="Znf_CCHC"/>
</dbReference>
<feature type="domain" description="CCHC-type" evidence="3">
    <location>
        <begin position="137"/>
        <end position="150"/>
    </location>
</feature>
<name>A0A5D3C315_CUCMM</name>
<dbReference type="CDD" id="cd01647">
    <property type="entry name" value="RT_LTR"/>
    <property type="match status" value="1"/>
</dbReference>
<dbReference type="Gene3D" id="3.10.10.10">
    <property type="entry name" value="HIV Type 1 Reverse Transcriptase, subunit A, domain 1"/>
    <property type="match status" value="1"/>
</dbReference>
<dbReference type="PANTHER" id="PTHR37984">
    <property type="entry name" value="PROTEIN CBG26694"/>
    <property type="match status" value="1"/>
</dbReference>
<dbReference type="InterPro" id="IPR043128">
    <property type="entry name" value="Rev_trsase/Diguanyl_cyclase"/>
</dbReference>
<keyword evidence="2" id="KW-0863">Zinc-finger</keyword>